<reference evidence="1" key="1">
    <citation type="journal article" date="2021" name="Proc. Natl. Acad. Sci. U.S.A.">
        <title>A Catalog of Tens of Thousands of Viruses from Human Metagenomes Reveals Hidden Associations with Chronic Diseases.</title>
        <authorList>
            <person name="Tisza M.J."/>
            <person name="Buck C.B."/>
        </authorList>
    </citation>
    <scope>NUCLEOTIDE SEQUENCE</scope>
    <source>
        <strain evidence="1">Ct58g5</strain>
    </source>
</reference>
<organism evidence="1">
    <name type="scientific">Siphoviridae sp. ct58g5</name>
    <dbReference type="NCBI Taxonomy" id="2826292"/>
    <lineage>
        <taxon>Viruses</taxon>
        <taxon>Duplodnaviria</taxon>
        <taxon>Heunggongvirae</taxon>
        <taxon>Uroviricota</taxon>
        <taxon>Caudoviricetes</taxon>
    </lineage>
</organism>
<sequence>MVTIDCFWYNRGVYLLDRIGHRIRSRCINEERK</sequence>
<proteinExistence type="predicted"/>
<evidence type="ECO:0000313" key="1">
    <source>
        <dbReference type="EMBL" id="DAE19742.1"/>
    </source>
</evidence>
<accession>A0A8S5QKC7</accession>
<protein>
    <submittedName>
        <fullName evidence="1">Prolactin-releasing peptide</fullName>
    </submittedName>
</protein>
<name>A0A8S5QKC7_9CAUD</name>
<dbReference type="EMBL" id="BK015685">
    <property type="protein sequence ID" value="DAE19742.1"/>
    <property type="molecule type" value="Genomic_DNA"/>
</dbReference>